<dbReference type="InterPro" id="IPR016092">
    <property type="entry name" value="ATAP"/>
</dbReference>
<keyword evidence="4" id="KW-1185">Reference proteome</keyword>
<comment type="similarity">
    <text evidence="1">Belongs to the HesB/IscA family.</text>
</comment>
<organism evidence="3 4">
    <name type="scientific">Tegillarca granosa</name>
    <name type="common">Malaysian cockle</name>
    <name type="synonym">Anadara granosa</name>
    <dbReference type="NCBI Taxonomy" id="220873"/>
    <lineage>
        <taxon>Eukaryota</taxon>
        <taxon>Metazoa</taxon>
        <taxon>Spiralia</taxon>
        <taxon>Lophotrochozoa</taxon>
        <taxon>Mollusca</taxon>
        <taxon>Bivalvia</taxon>
        <taxon>Autobranchia</taxon>
        <taxon>Pteriomorphia</taxon>
        <taxon>Arcoida</taxon>
        <taxon>Arcoidea</taxon>
        <taxon>Arcidae</taxon>
        <taxon>Tegillarca</taxon>
    </lineage>
</organism>
<accession>A0ABQ9ESA8</accession>
<reference evidence="3 4" key="1">
    <citation type="submission" date="2022-12" db="EMBL/GenBank/DDBJ databases">
        <title>Chromosome-level genome of Tegillarca granosa.</title>
        <authorList>
            <person name="Kim J."/>
        </authorList>
    </citation>
    <scope>NUCLEOTIDE SEQUENCE [LARGE SCALE GENOMIC DNA]</scope>
    <source>
        <strain evidence="3">Teg-2019</strain>
        <tissue evidence="3">Adductor muscle</tissue>
    </source>
</reference>
<evidence type="ECO:0000313" key="3">
    <source>
        <dbReference type="EMBL" id="KAJ8308089.1"/>
    </source>
</evidence>
<dbReference type="EMBL" id="JARBDR010000657">
    <property type="protein sequence ID" value="KAJ8308089.1"/>
    <property type="molecule type" value="Genomic_DNA"/>
</dbReference>
<dbReference type="InterPro" id="IPR000361">
    <property type="entry name" value="ATAP_core_dom"/>
</dbReference>
<name>A0ABQ9ESA8_TEGGR</name>
<evidence type="ECO:0000313" key="4">
    <source>
        <dbReference type="Proteomes" id="UP001217089"/>
    </source>
</evidence>
<protein>
    <recommendedName>
        <fullName evidence="2">Core domain-containing protein</fullName>
    </recommendedName>
</protein>
<dbReference type="SUPFAM" id="SSF89360">
    <property type="entry name" value="HesB-like domain"/>
    <property type="match status" value="1"/>
</dbReference>
<dbReference type="Proteomes" id="UP001217089">
    <property type="component" value="Unassembled WGS sequence"/>
</dbReference>
<proteinExistence type="inferred from homology"/>
<dbReference type="PANTHER" id="PTHR43011">
    <property type="entry name" value="IRON-SULFUR CLUSTER ASSEMBLY 2 HOMOLOG, MITOCHONDRIAL"/>
    <property type="match status" value="1"/>
</dbReference>
<dbReference type="PANTHER" id="PTHR43011:SF1">
    <property type="entry name" value="IRON-SULFUR CLUSTER ASSEMBLY 2 HOMOLOG, MITOCHONDRIAL"/>
    <property type="match status" value="1"/>
</dbReference>
<dbReference type="InterPro" id="IPR035903">
    <property type="entry name" value="HesB-like_dom_sf"/>
</dbReference>
<sequence length="99" mass="10977">MIKRLKKISQGDSFLRIIVEGGGCSGFQYKFDFDTEIKDEDHVIEEGGVKVVVDSDSVEFLKGATVDYHEELIRSAFRIVNNPKAEQGCSCGASFSLKL</sequence>
<dbReference type="Pfam" id="PF01521">
    <property type="entry name" value="Fe-S_biosyn"/>
    <property type="match status" value="1"/>
</dbReference>
<dbReference type="Gene3D" id="2.60.300.12">
    <property type="entry name" value="HesB-like domain"/>
    <property type="match status" value="1"/>
</dbReference>
<evidence type="ECO:0000259" key="2">
    <source>
        <dbReference type="Pfam" id="PF01521"/>
    </source>
</evidence>
<comment type="caution">
    <text evidence="3">The sequence shown here is derived from an EMBL/GenBank/DDBJ whole genome shotgun (WGS) entry which is preliminary data.</text>
</comment>
<feature type="domain" description="Core" evidence="2">
    <location>
        <begin position="3"/>
        <end position="92"/>
    </location>
</feature>
<evidence type="ECO:0000256" key="1">
    <source>
        <dbReference type="ARBA" id="ARBA00006718"/>
    </source>
</evidence>
<gene>
    <name evidence="3" type="ORF">KUTeg_012963</name>
</gene>
<dbReference type="NCBIfam" id="TIGR00049">
    <property type="entry name" value="iron-sulfur cluster assembly accessory protein"/>
    <property type="match status" value="1"/>
</dbReference>